<dbReference type="EMBL" id="JBHUCJ010000002">
    <property type="protein sequence ID" value="MFD3222251.1"/>
    <property type="molecule type" value="Genomic_DNA"/>
</dbReference>
<dbReference type="Proteomes" id="UP000007257">
    <property type="component" value="Chromosome"/>
</dbReference>
<protein>
    <submittedName>
        <fullName evidence="4">Regulatory protein TetR</fullName>
    </submittedName>
    <submittedName>
        <fullName evidence="5">TetR/AcrR family transcriptional regulator</fullName>
    </submittedName>
</protein>
<dbReference type="eggNOG" id="COG1309">
    <property type="taxonomic scope" value="Bacteria"/>
</dbReference>
<dbReference type="InterPro" id="IPR009057">
    <property type="entry name" value="Homeodomain-like_sf"/>
</dbReference>
<dbReference type="HOGENOM" id="CLU_069356_15_12_6"/>
<proteinExistence type="predicted"/>
<keyword evidence="1 2" id="KW-0238">DNA-binding</keyword>
<dbReference type="PANTHER" id="PTHR30055:SF226">
    <property type="entry name" value="HTH-TYPE TRANSCRIPTIONAL REGULATOR PKSA"/>
    <property type="match status" value="1"/>
</dbReference>
<feature type="DNA-binding region" description="H-T-H motif" evidence="2">
    <location>
        <begin position="37"/>
        <end position="56"/>
    </location>
</feature>
<dbReference type="RefSeq" id="WP_013576513.1">
    <property type="nucleotide sequence ID" value="NC_015061.1"/>
</dbReference>
<dbReference type="PROSITE" id="PS50977">
    <property type="entry name" value="HTH_TETR_2"/>
    <property type="match status" value="1"/>
</dbReference>
<dbReference type="PRINTS" id="PR00455">
    <property type="entry name" value="HTHTETR"/>
</dbReference>
<name>A0A0H3FFK8_RAHSY</name>
<dbReference type="AlphaFoldDB" id="A0A0H3FFK8"/>
<dbReference type="Pfam" id="PF00440">
    <property type="entry name" value="TetR_N"/>
    <property type="match status" value="1"/>
</dbReference>
<dbReference type="Gene3D" id="1.10.357.10">
    <property type="entry name" value="Tetracycline Repressor, domain 2"/>
    <property type="match status" value="1"/>
</dbReference>
<reference evidence="4 6" key="2">
    <citation type="journal article" date="2012" name="J. Bacteriol.">
        <title>Complete Genome Sequence of Rahnella sp. Strain Y9602, a Gammaproteobacterium Isolate from Metal- and Radionuclide-Contaminated Soil.</title>
        <authorList>
            <person name="Martinez R.J."/>
            <person name="Bruce D."/>
            <person name="Detter C."/>
            <person name="Goodwin L.A."/>
            <person name="Han J."/>
            <person name="Han C.S."/>
            <person name="Held B."/>
            <person name="Land M.L."/>
            <person name="Mikhailova N."/>
            <person name="Nolan M."/>
            <person name="Pennacchio L."/>
            <person name="Pitluck S."/>
            <person name="Tapia R."/>
            <person name="Woyke T."/>
            <person name="Sobecky P.A."/>
        </authorList>
    </citation>
    <scope>NUCLEOTIDE SEQUENCE [LARGE SCALE GENOMIC DNA]</scope>
    <source>
        <strain evidence="4 6">Y9602</strain>
    </source>
</reference>
<organism evidence="4 6">
    <name type="scientific">Rahnella sp. (strain Y9602)</name>
    <dbReference type="NCBI Taxonomy" id="2703885"/>
    <lineage>
        <taxon>Bacteria</taxon>
        <taxon>Pseudomonadati</taxon>
        <taxon>Pseudomonadota</taxon>
        <taxon>Gammaproteobacteria</taxon>
        <taxon>Enterobacterales</taxon>
        <taxon>Yersiniaceae</taxon>
        <taxon>Rahnella</taxon>
    </lineage>
</organism>
<gene>
    <name evidence="4" type="ordered locus">Rahaq_3223</name>
    <name evidence="5" type="ORF">ACFPK4_01770</name>
</gene>
<keyword evidence="7" id="KW-1185">Reference proteome</keyword>
<dbReference type="InterPro" id="IPR001647">
    <property type="entry name" value="HTH_TetR"/>
</dbReference>
<dbReference type="GO" id="GO:0000976">
    <property type="term" value="F:transcription cis-regulatory region binding"/>
    <property type="evidence" value="ECO:0007669"/>
    <property type="project" value="TreeGrafter"/>
</dbReference>
<dbReference type="GO" id="GO:0003700">
    <property type="term" value="F:DNA-binding transcription factor activity"/>
    <property type="evidence" value="ECO:0007669"/>
    <property type="project" value="TreeGrafter"/>
</dbReference>
<evidence type="ECO:0000259" key="3">
    <source>
        <dbReference type="PROSITE" id="PS50977"/>
    </source>
</evidence>
<dbReference type="InterPro" id="IPR050109">
    <property type="entry name" value="HTH-type_TetR-like_transc_reg"/>
</dbReference>
<dbReference type="EMBL" id="CP002505">
    <property type="protein sequence ID" value="ADW74817.1"/>
    <property type="molecule type" value="Genomic_DNA"/>
</dbReference>
<evidence type="ECO:0000313" key="5">
    <source>
        <dbReference type="EMBL" id="MFD3222251.1"/>
    </source>
</evidence>
<accession>A0A0H3FFK8</accession>
<evidence type="ECO:0000256" key="2">
    <source>
        <dbReference type="PROSITE-ProRule" id="PRU00335"/>
    </source>
</evidence>
<reference evidence="6" key="1">
    <citation type="submission" date="2011-01" db="EMBL/GenBank/DDBJ databases">
        <title>Complete sequence of chromosome of Rahnella sp. Y9602.</title>
        <authorList>
            <consortium name="US DOE Joint Genome Institute"/>
            <person name="Lucas S."/>
            <person name="Copeland A."/>
            <person name="Lapidus A."/>
            <person name="Cheng J.-F."/>
            <person name="Goodwin L."/>
            <person name="Pitluck S."/>
            <person name="Lu M."/>
            <person name="Detter J.C."/>
            <person name="Han C."/>
            <person name="Tapia R."/>
            <person name="Land M."/>
            <person name="Hauser L."/>
            <person name="Kyrpides N."/>
            <person name="Ivanova N."/>
            <person name="Ovchinnikova G."/>
            <person name="Pagani I."/>
            <person name="Sobecky P.A."/>
            <person name="Martinez R.J."/>
            <person name="Woyke T."/>
        </authorList>
    </citation>
    <scope>NUCLEOTIDE SEQUENCE [LARGE SCALE GENOMIC DNA]</scope>
    <source>
        <strain evidence="6">Y9602</strain>
    </source>
</reference>
<evidence type="ECO:0000256" key="1">
    <source>
        <dbReference type="ARBA" id="ARBA00023125"/>
    </source>
</evidence>
<evidence type="ECO:0000313" key="6">
    <source>
        <dbReference type="Proteomes" id="UP000007257"/>
    </source>
</evidence>
<evidence type="ECO:0000313" key="4">
    <source>
        <dbReference type="EMBL" id="ADW74817.1"/>
    </source>
</evidence>
<dbReference type="KEGG" id="rah:Rahaq_3223"/>
<dbReference type="OrthoDB" id="5816932at2"/>
<sequence length="218" mass="24841">MLHPQQCTKDARISARRDQIIAAARLCFRKHGFHGAGMAEIAKTSQLSVGQIYRYFANKDAIIEDIVRRIVMKKIRLMTGNAHNLQQVAHNLAHRRIGNLSAPYKEDQCIEQKEQAEIDHALMLEVAAEATRNPIVEKIWRDSEKQLFNEAKTLLSATFPQFSDAEMTAKVESLAVICEGTAFRRLTTVHADAEILEALYHRYFRSLFETDLTTSKLE</sequence>
<dbReference type="PANTHER" id="PTHR30055">
    <property type="entry name" value="HTH-TYPE TRANSCRIPTIONAL REGULATOR RUTR"/>
    <property type="match status" value="1"/>
</dbReference>
<evidence type="ECO:0000313" key="7">
    <source>
        <dbReference type="Proteomes" id="UP001598201"/>
    </source>
</evidence>
<reference evidence="5 7" key="3">
    <citation type="submission" date="2024-09" db="EMBL/GenBank/DDBJ databases">
        <title>Genomes of Rahnella.</title>
        <authorList>
            <person name="Mnguni F.C."/>
            <person name="Shin G.Y."/>
            <person name="Coutinho T."/>
        </authorList>
    </citation>
    <scope>NUCLEOTIDE SEQUENCE [LARGE SCALE GENOMIC DNA]</scope>
    <source>
        <strain evidence="5 7">20WA0057</strain>
    </source>
</reference>
<dbReference type="SUPFAM" id="SSF46689">
    <property type="entry name" value="Homeodomain-like"/>
    <property type="match status" value="1"/>
</dbReference>
<dbReference type="GeneID" id="95416191"/>
<dbReference type="Proteomes" id="UP001598201">
    <property type="component" value="Unassembled WGS sequence"/>
</dbReference>
<feature type="domain" description="HTH tetR-type" evidence="3">
    <location>
        <begin position="14"/>
        <end position="74"/>
    </location>
</feature>